<keyword evidence="1" id="KW-0285">Flavoprotein</keyword>
<organism evidence="6 7">
    <name type="scientific">Oceanibaculum indicum</name>
    <dbReference type="NCBI Taxonomy" id="526216"/>
    <lineage>
        <taxon>Bacteria</taxon>
        <taxon>Pseudomonadati</taxon>
        <taxon>Pseudomonadota</taxon>
        <taxon>Alphaproteobacteria</taxon>
        <taxon>Rhodospirillales</taxon>
        <taxon>Oceanibaculaceae</taxon>
        <taxon>Oceanibaculum</taxon>
    </lineage>
</organism>
<evidence type="ECO:0000313" key="6">
    <source>
        <dbReference type="EMBL" id="RKQ72293.1"/>
    </source>
</evidence>
<dbReference type="SUPFAM" id="SSF51905">
    <property type="entry name" value="FAD/NAD(P)-binding domain"/>
    <property type="match status" value="2"/>
</dbReference>
<comment type="caution">
    <text evidence="6">The sequence shown here is derived from an EMBL/GenBank/DDBJ whole genome shotgun (WGS) entry which is preliminary data.</text>
</comment>
<dbReference type="GO" id="GO:0016491">
    <property type="term" value="F:oxidoreductase activity"/>
    <property type="evidence" value="ECO:0007669"/>
    <property type="project" value="InterPro"/>
</dbReference>
<feature type="domain" description="Flavocytochrome c sulphide dehydrogenase flavin-binding" evidence="4">
    <location>
        <begin position="355"/>
        <end position="422"/>
    </location>
</feature>
<dbReference type="InterPro" id="IPR023753">
    <property type="entry name" value="FAD/NAD-binding_dom"/>
</dbReference>
<dbReference type="Pfam" id="PF21706">
    <property type="entry name" value="FCSD_central"/>
    <property type="match status" value="1"/>
</dbReference>
<dbReference type="SUPFAM" id="SSF55424">
    <property type="entry name" value="FAD/NAD-linked reductases, dimerisation (C-terminal) domain"/>
    <property type="match status" value="1"/>
</dbReference>
<keyword evidence="2" id="KW-0274">FAD</keyword>
<evidence type="ECO:0000313" key="7">
    <source>
        <dbReference type="Proteomes" id="UP000277424"/>
    </source>
</evidence>
<dbReference type="InterPro" id="IPR015323">
    <property type="entry name" value="FlavoCytC_S_DH_flav-bd"/>
</dbReference>
<gene>
    <name evidence="6" type="ORF">BCL74_0055</name>
</gene>
<dbReference type="GO" id="GO:0050660">
    <property type="term" value="F:flavin adenine dinucleotide binding"/>
    <property type="evidence" value="ECO:0007669"/>
    <property type="project" value="InterPro"/>
</dbReference>
<protein>
    <submittedName>
        <fullName evidence="6">NADH dehydrogenase FAD-containing subunit</fullName>
    </submittedName>
</protein>
<dbReference type="InterPro" id="IPR006311">
    <property type="entry name" value="TAT_signal"/>
</dbReference>
<dbReference type="AlphaFoldDB" id="A0A420WMQ3"/>
<dbReference type="Proteomes" id="UP000277424">
    <property type="component" value="Unassembled WGS sequence"/>
</dbReference>
<dbReference type="RefSeq" id="WP_121216668.1">
    <property type="nucleotide sequence ID" value="NZ_RBIG01000001.1"/>
</dbReference>
<evidence type="ECO:0000259" key="5">
    <source>
        <dbReference type="Pfam" id="PF21706"/>
    </source>
</evidence>
<evidence type="ECO:0000259" key="3">
    <source>
        <dbReference type="Pfam" id="PF07992"/>
    </source>
</evidence>
<dbReference type="Gene3D" id="3.50.50.60">
    <property type="entry name" value="FAD/NAD(P)-binding domain"/>
    <property type="match status" value="2"/>
</dbReference>
<dbReference type="OrthoDB" id="9802771at2"/>
<dbReference type="InterPro" id="IPR037092">
    <property type="entry name" value="FlavoCytC_S_DH_flav-bd_sf"/>
</dbReference>
<evidence type="ECO:0000256" key="1">
    <source>
        <dbReference type="ARBA" id="ARBA00022630"/>
    </source>
</evidence>
<accession>A0A420WMQ3</accession>
<dbReference type="InterPro" id="IPR036188">
    <property type="entry name" value="FAD/NAD-bd_sf"/>
</dbReference>
<reference evidence="6 7" key="1">
    <citation type="submission" date="2018-10" db="EMBL/GenBank/DDBJ databases">
        <title>Comparative analysis of microorganisms from saline springs in Andes Mountain Range, Colombia.</title>
        <authorList>
            <person name="Rubin E."/>
        </authorList>
    </citation>
    <scope>NUCLEOTIDE SEQUENCE [LARGE SCALE GENOMIC DNA]</scope>
    <source>
        <strain evidence="6 7">USBA 36</strain>
    </source>
</reference>
<evidence type="ECO:0000256" key="2">
    <source>
        <dbReference type="ARBA" id="ARBA00022827"/>
    </source>
</evidence>
<feature type="domain" description="FAD/NAD(P)-binding" evidence="3">
    <location>
        <begin position="31"/>
        <end position="145"/>
    </location>
</feature>
<dbReference type="InterPro" id="IPR049386">
    <property type="entry name" value="FCSD_central"/>
</dbReference>
<dbReference type="PROSITE" id="PS51318">
    <property type="entry name" value="TAT"/>
    <property type="match status" value="1"/>
</dbReference>
<evidence type="ECO:0000259" key="4">
    <source>
        <dbReference type="Pfam" id="PF09242"/>
    </source>
</evidence>
<dbReference type="Pfam" id="PF09242">
    <property type="entry name" value="FCSD-flav_bind"/>
    <property type="match status" value="1"/>
</dbReference>
<dbReference type="Pfam" id="PF07992">
    <property type="entry name" value="Pyr_redox_2"/>
    <property type="match status" value="1"/>
</dbReference>
<name>A0A420WMQ3_9PROT</name>
<sequence>MLTRRHFLAGAAGLPATGRFSMPVIGQARPKVVIVGGGAGGASVLRRLAGLANGALDITLVEPQAVYTSCFYSNLFLGGFLPMEALRHDYAAIAKLPGVTVARDAARAVDWERRQVTLAGGAVLPYDRLVLSPGIDLDYASVPGWSREAEERMPHGWKAGHQTELLKRQIDAVPDGGLILVIAPPNPYRCPPGPYERVSMMAHALTSTGRTRARIVILDPKDRFSKQPLFQQGWEKYYPGMIEWMPPAIHAGIGNVDPSSMTVETGFETYRNADLVNVIPRQTAGRLAIEADLTDASLYCPVDPRTMQSRADPAVFVLGDSAIAGDMPKSAFAANSQAQMVAAVIARDLLEAGAPAAAYRNRCWSLIGPDDSVFVGGQYQPGPDRIEQTASDISTLEDDAATRRANYEDSAGWYAGLTHELFG</sequence>
<dbReference type="InterPro" id="IPR016156">
    <property type="entry name" value="FAD/NAD-linked_Rdtase_dimer_sf"/>
</dbReference>
<dbReference type="InterPro" id="IPR052541">
    <property type="entry name" value="SQRD"/>
</dbReference>
<feature type="domain" description="Sulfide dehydrogenase [flavocytochrome c] flavoprotein chain central" evidence="5">
    <location>
        <begin position="163"/>
        <end position="280"/>
    </location>
</feature>
<dbReference type="PANTHER" id="PTHR43755">
    <property type="match status" value="1"/>
</dbReference>
<proteinExistence type="predicted"/>
<dbReference type="PANTHER" id="PTHR43755:SF1">
    <property type="entry name" value="FAD-DEPENDENT PYRIDINE NUCLEOTIDE-DISULPHIDE OXIDOREDUCTASE"/>
    <property type="match status" value="1"/>
</dbReference>
<dbReference type="Gene3D" id="3.90.760.10">
    <property type="entry name" value="Flavocytochrome c sulphide dehydrogenase, flavin-binding domain"/>
    <property type="match status" value="1"/>
</dbReference>
<dbReference type="EMBL" id="RBIG01000001">
    <property type="protein sequence ID" value="RKQ72293.1"/>
    <property type="molecule type" value="Genomic_DNA"/>
</dbReference>